<evidence type="ECO:0000256" key="6">
    <source>
        <dbReference type="ARBA" id="ARBA00023141"/>
    </source>
</evidence>
<dbReference type="InterPro" id="IPR031322">
    <property type="entry name" value="Shikimate/glucono_kinase"/>
</dbReference>
<keyword evidence="3 7" id="KW-0547">Nucleotide-binding</keyword>
<dbReference type="Proteomes" id="UP000249239">
    <property type="component" value="Unassembled WGS sequence"/>
</dbReference>
<comment type="subunit">
    <text evidence="7">Monomer.</text>
</comment>
<dbReference type="PANTHER" id="PTHR21087:SF16">
    <property type="entry name" value="SHIKIMATE KINASE 1, CHLOROPLASTIC"/>
    <property type="match status" value="1"/>
</dbReference>
<keyword evidence="7" id="KW-0963">Cytoplasm</keyword>
<feature type="binding site" evidence="7">
    <location>
        <begin position="12"/>
        <end position="17"/>
    </location>
    <ligand>
        <name>ATP</name>
        <dbReference type="ChEBI" id="CHEBI:30616"/>
    </ligand>
</feature>
<dbReference type="GO" id="GO:0005829">
    <property type="term" value="C:cytosol"/>
    <property type="evidence" value="ECO:0007669"/>
    <property type="project" value="TreeGrafter"/>
</dbReference>
<keyword evidence="6 7" id="KW-0057">Aromatic amino acid biosynthesis</keyword>
<dbReference type="GO" id="GO:0009073">
    <property type="term" value="P:aromatic amino acid family biosynthetic process"/>
    <property type="evidence" value="ECO:0007669"/>
    <property type="project" value="UniProtKB-KW"/>
</dbReference>
<comment type="caution">
    <text evidence="8">The sequence shown here is derived from an EMBL/GenBank/DDBJ whole genome shotgun (WGS) entry which is preliminary data.</text>
</comment>
<sequence length="185" mass="20509">MVSRIFLIGYMGCGKSTLGVALAKSLGWMFADMDQLFEEKHQCSISEYFQRYGESGFRQAEHDLLRETSDVHQIVYATGGGMPCFYDNMAHMNASGLTIYLRLPAAALCRRLAGGKQHRPLIADKSDGELLDFIAHKLCDREPFYNQAHLIIDDDGSLSVQGYVNIIRAADELKGVASNHASSDI</sequence>
<comment type="function">
    <text evidence="7">Catalyzes the specific phosphorylation of the 3-hydroxyl group of shikimic acid using ATP as a cosubstrate.</text>
</comment>
<gene>
    <name evidence="7" type="primary">aroK</name>
    <name evidence="8" type="ORF">LX69_00888</name>
</gene>
<comment type="similarity">
    <text evidence="7">Belongs to the shikimate kinase family.</text>
</comment>
<dbReference type="GO" id="GO:0000287">
    <property type="term" value="F:magnesium ion binding"/>
    <property type="evidence" value="ECO:0007669"/>
    <property type="project" value="UniProtKB-UniRule"/>
</dbReference>
<dbReference type="GO" id="GO:0009423">
    <property type="term" value="P:chorismate biosynthetic process"/>
    <property type="evidence" value="ECO:0007669"/>
    <property type="project" value="UniProtKB-UniRule"/>
</dbReference>
<dbReference type="GO" id="GO:0004765">
    <property type="term" value="F:shikimate kinase activity"/>
    <property type="evidence" value="ECO:0007669"/>
    <property type="project" value="UniProtKB-UniRule"/>
</dbReference>
<comment type="cofactor">
    <cofactor evidence="7">
        <name>Mg(2+)</name>
        <dbReference type="ChEBI" id="CHEBI:18420"/>
    </cofactor>
    <text evidence="7">Binds 1 Mg(2+) ion per subunit.</text>
</comment>
<evidence type="ECO:0000256" key="3">
    <source>
        <dbReference type="ARBA" id="ARBA00022741"/>
    </source>
</evidence>
<dbReference type="InterPro" id="IPR000623">
    <property type="entry name" value="Shikimate_kinase/TSH1"/>
</dbReference>
<feature type="binding site" evidence="7">
    <location>
        <position position="58"/>
    </location>
    <ligand>
        <name>substrate</name>
    </ligand>
</feature>
<dbReference type="RefSeq" id="WP_111444601.1">
    <property type="nucleotide sequence ID" value="NZ_QKZK01000005.1"/>
</dbReference>
<dbReference type="GO" id="GO:0008652">
    <property type="term" value="P:amino acid biosynthetic process"/>
    <property type="evidence" value="ECO:0007669"/>
    <property type="project" value="UniProtKB-KW"/>
</dbReference>
<dbReference type="HAMAP" id="MF_00109">
    <property type="entry name" value="Shikimate_kinase"/>
    <property type="match status" value="1"/>
</dbReference>
<evidence type="ECO:0000256" key="1">
    <source>
        <dbReference type="ARBA" id="ARBA00022605"/>
    </source>
</evidence>
<dbReference type="EMBL" id="QKZK01000005">
    <property type="protein sequence ID" value="PZX19221.1"/>
    <property type="molecule type" value="Genomic_DNA"/>
</dbReference>
<comment type="pathway">
    <text evidence="7">Metabolic intermediate biosynthesis; chorismate biosynthesis; chorismate from D-erythrose 4-phosphate and phosphoenolpyruvate: step 5/7.</text>
</comment>
<dbReference type="Gene3D" id="3.40.50.300">
    <property type="entry name" value="P-loop containing nucleotide triphosphate hydrolases"/>
    <property type="match status" value="1"/>
</dbReference>
<protein>
    <recommendedName>
        <fullName evidence="7">Shikimate kinase</fullName>
        <shortName evidence="7">SK</shortName>
        <ecNumber evidence="7">2.7.1.71</ecNumber>
    </recommendedName>
</protein>
<evidence type="ECO:0000256" key="2">
    <source>
        <dbReference type="ARBA" id="ARBA00022679"/>
    </source>
</evidence>
<evidence type="ECO:0000256" key="4">
    <source>
        <dbReference type="ARBA" id="ARBA00022777"/>
    </source>
</evidence>
<dbReference type="EC" id="2.7.1.71" evidence="7"/>
<comment type="catalytic activity">
    <reaction evidence="7">
        <text>shikimate + ATP = 3-phosphoshikimate + ADP + H(+)</text>
        <dbReference type="Rhea" id="RHEA:13121"/>
        <dbReference type="ChEBI" id="CHEBI:15378"/>
        <dbReference type="ChEBI" id="CHEBI:30616"/>
        <dbReference type="ChEBI" id="CHEBI:36208"/>
        <dbReference type="ChEBI" id="CHEBI:145989"/>
        <dbReference type="ChEBI" id="CHEBI:456216"/>
        <dbReference type="EC" id="2.7.1.71"/>
    </reaction>
</comment>
<dbReference type="CDD" id="cd00464">
    <property type="entry name" value="SK"/>
    <property type="match status" value="1"/>
</dbReference>
<organism evidence="8 9">
    <name type="scientific">Breznakibacter xylanolyticus</name>
    <dbReference type="NCBI Taxonomy" id="990"/>
    <lineage>
        <taxon>Bacteria</taxon>
        <taxon>Pseudomonadati</taxon>
        <taxon>Bacteroidota</taxon>
        <taxon>Bacteroidia</taxon>
        <taxon>Marinilabiliales</taxon>
        <taxon>Marinilabiliaceae</taxon>
        <taxon>Breznakibacter</taxon>
    </lineage>
</organism>
<feature type="binding site" evidence="7">
    <location>
        <position position="141"/>
    </location>
    <ligand>
        <name>substrate</name>
    </ligand>
</feature>
<keyword evidence="7" id="KW-0460">Magnesium</keyword>
<keyword evidence="7" id="KW-0479">Metal-binding</keyword>
<keyword evidence="5 7" id="KW-0067">ATP-binding</keyword>
<keyword evidence="9" id="KW-1185">Reference proteome</keyword>
<dbReference type="PRINTS" id="PR01100">
    <property type="entry name" value="SHIKIMTKNASE"/>
</dbReference>
<dbReference type="UniPathway" id="UPA00053">
    <property type="reaction ID" value="UER00088"/>
</dbReference>
<feature type="binding site" evidence="7">
    <location>
        <position position="16"/>
    </location>
    <ligand>
        <name>Mg(2+)</name>
        <dbReference type="ChEBI" id="CHEBI:18420"/>
    </ligand>
</feature>
<dbReference type="OrthoDB" id="9800332at2"/>
<dbReference type="Pfam" id="PF01202">
    <property type="entry name" value="SKI"/>
    <property type="match status" value="1"/>
</dbReference>
<accession>A0A2W7NFQ5</accession>
<keyword evidence="4 7" id="KW-0418">Kinase</keyword>
<feature type="binding site" evidence="7">
    <location>
        <position position="80"/>
    </location>
    <ligand>
        <name>substrate</name>
    </ligand>
</feature>
<feature type="binding site" evidence="7">
    <location>
        <position position="34"/>
    </location>
    <ligand>
        <name>substrate</name>
    </ligand>
</feature>
<comment type="subcellular location">
    <subcellularLocation>
        <location evidence="7">Cytoplasm</location>
    </subcellularLocation>
</comment>
<feature type="binding site" evidence="7">
    <location>
        <position position="119"/>
    </location>
    <ligand>
        <name>ATP</name>
        <dbReference type="ChEBI" id="CHEBI:30616"/>
    </ligand>
</feature>
<name>A0A2W7NFQ5_9BACT</name>
<keyword evidence="1 7" id="KW-0028">Amino-acid biosynthesis</keyword>
<dbReference type="SUPFAM" id="SSF52540">
    <property type="entry name" value="P-loop containing nucleoside triphosphate hydrolases"/>
    <property type="match status" value="1"/>
</dbReference>
<dbReference type="InterPro" id="IPR027417">
    <property type="entry name" value="P-loop_NTPase"/>
</dbReference>
<dbReference type="NCBIfam" id="NF010555">
    <property type="entry name" value="PRK13949.1"/>
    <property type="match status" value="1"/>
</dbReference>
<evidence type="ECO:0000313" key="8">
    <source>
        <dbReference type="EMBL" id="PZX19221.1"/>
    </source>
</evidence>
<reference evidence="8 9" key="1">
    <citation type="submission" date="2018-06" db="EMBL/GenBank/DDBJ databases">
        <title>Genomic Encyclopedia of Archaeal and Bacterial Type Strains, Phase II (KMG-II): from individual species to whole genera.</title>
        <authorList>
            <person name="Goeker M."/>
        </authorList>
    </citation>
    <scope>NUCLEOTIDE SEQUENCE [LARGE SCALE GENOMIC DNA]</scope>
    <source>
        <strain evidence="8 9">DSM 6779</strain>
    </source>
</reference>
<evidence type="ECO:0000313" key="9">
    <source>
        <dbReference type="Proteomes" id="UP000249239"/>
    </source>
</evidence>
<dbReference type="PANTHER" id="PTHR21087">
    <property type="entry name" value="SHIKIMATE KINASE"/>
    <property type="match status" value="1"/>
</dbReference>
<dbReference type="AlphaFoldDB" id="A0A2W7NFQ5"/>
<comment type="caution">
    <text evidence="7">Lacks conserved residue(s) required for the propagation of feature annotation.</text>
</comment>
<keyword evidence="2 7" id="KW-0808">Transferase</keyword>
<proteinExistence type="inferred from homology"/>
<dbReference type="GO" id="GO:0005524">
    <property type="term" value="F:ATP binding"/>
    <property type="evidence" value="ECO:0007669"/>
    <property type="project" value="UniProtKB-UniRule"/>
</dbReference>
<evidence type="ECO:0000256" key="7">
    <source>
        <dbReference type="HAMAP-Rule" id="MF_00109"/>
    </source>
</evidence>
<evidence type="ECO:0000256" key="5">
    <source>
        <dbReference type="ARBA" id="ARBA00022840"/>
    </source>
</evidence>